<sequence length="284" mass="30007">MSDPQGQSTSDPDTLSQETPEPGATAEPNETAEPSDTAEPGDTAEPTDSDFADRSYRSVPGLVAGGLLTALTLWLCIDAIVRGHGQTPWYGLASLVLLLPLFAAFTLWPVVRADRDQLFVRNPFRTITAPWSEVESIQAALSVELRAGGRKYQVWAIPVSLRQRKRAGRRSMMARGDAAVLEGRRSRTGLGGSGPTSRFPVGGPGVLRGRARATASSGDGFGAPASTEVPLAWADRAVEELRELGARAEGRPSAVGTVTVVWTWWVIAPVLAGVVAIALLAALG</sequence>
<organism evidence="3 4">
    <name type="scientific">Streptacidiphilus alkalitolerans</name>
    <dbReference type="NCBI Taxonomy" id="3342712"/>
    <lineage>
        <taxon>Bacteria</taxon>
        <taxon>Bacillati</taxon>
        <taxon>Actinomycetota</taxon>
        <taxon>Actinomycetes</taxon>
        <taxon>Kitasatosporales</taxon>
        <taxon>Streptomycetaceae</taxon>
        <taxon>Streptacidiphilus</taxon>
    </lineage>
</organism>
<proteinExistence type="predicted"/>
<accession>A0ABV6V5I8</accession>
<feature type="transmembrane region" description="Helical" evidence="2">
    <location>
        <begin position="89"/>
        <end position="111"/>
    </location>
</feature>
<keyword evidence="2" id="KW-0472">Membrane</keyword>
<protein>
    <submittedName>
        <fullName evidence="3">PH domain-containing protein</fullName>
    </submittedName>
</protein>
<evidence type="ECO:0000256" key="2">
    <source>
        <dbReference type="SAM" id="Phobius"/>
    </source>
</evidence>
<dbReference type="EMBL" id="JBHEZX010000003">
    <property type="protein sequence ID" value="MFC1408985.1"/>
    <property type="molecule type" value="Genomic_DNA"/>
</dbReference>
<feature type="region of interest" description="Disordered" evidence="1">
    <location>
        <begin position="1"/>
        <end position="53"/>
    </location>
</feature>
<evidence type="ECO:0000313" key="3">
    <source>
        <dbReference type="EMBL" id="MFC1408985.1"/>
    </source>
</evidence>
<name>A0ABV6V5I8_9ACTN</name>
<dbReference type="Proteomes" id="UP001592582">
    <property type="component" value="Unassembled WGS sequence"/>
</dbReference>
<dbReference type="RefSeq" id="WP_380503904.1">
    <property type="nucleotide sequence ID" value="NZ_JBHEZX010000003.1"/>
</dbReference>
<keyword evidence="2" id="KW-0812">Transmembrane</keyword>
<gene>
    <name evidence="3" type="ORF">ACEZDG_06790</name>
</gene>
<evidence type="ECO:0000256" key="1">
    <source>
        <dbReference type="SAM" id="MobiDB-lite"/>
    </source>
</evidence>
<comment type="caution">
    <text evidence="3">The sequence shown here is derived from an EMBL/GenBank/DDBJ whole genome shotgun (WGS) entry which is preliminary data.</text>
</comment>
<feature type="transmembrane region" description="Helical" evidence="2">
    <location>
        <begin position="262"/>
        <end position="283"/>
    </location>
</feature>
<keyword evidence="4" id="KW-1185">Reference proteome</keyword>
<evidence type="ECO:0000313" key="4">
    <source>
        <dbReference type="Proteomes" id="UP001592582"/>
    </source>
</evidence>
<keyword evidence="2" id="KW-1133">Transmembrane helix</keyword>
<feature type="compositionally biased region" description="Polar residues" evidence="1">
    <location>
        <begin position="1"/>
        <end position="19"/>
    </location>
</feature>
<reference evidence="3 4" key="1">
    <citation type="submission" date="2024-09" db="EMBL/GenBank/DDBJ databases">
        <authorList>
            <person name="Lee S.D."/>
        </authorList>
    </citation>
    <scope>NUCLEOTIDE SEQUENCE [LARGE SCALE GENOMIC DNA]</scope>
    <source>
        <strain evidence="3 4">N1-1</strain>
    </source>
</reference>
<feature type="transmembrane region" description="Helical" evidence="2">
    <location>
        <begin position="59"/>
        <end position="77"/>
    </location>
</feature>